<gene>
    <name evidence="18" type="primary">aroB</name>
    <name evidence="21" type="ORF">TE42_06290</name>
</gene>
<evidence type="ECO:0000259" key="19">
    <source>
        <dbReference type="Pfam" id="PF01761"/>
    </source>
</evidence>
<sequence length="369" mass="39412">MATTNLNRIPVALAQRGYEVVVGRGCRLHVGEALQRLGYGAGLKVLVVSNPVVFHHYGAHVMEALRAAGFTASSLLVEAGETHKTPATVARIHDACWRERLERGSLILALGGGVVGDMAGFAAATWLRGIAVVQMPTTLLAMVDAAIGGKTGVNHPGGKNLIGAFHQPRLVLVDPETLFTLPEREFQAGMAEVIKHGVIGDVDLFTKLEQAEDLSSATAVGPALLIELLCRSAAAKAAVVVADERENGRRAILNYGHTLGHALETLTGYNTYLHGEAVALGMQAIGWIASQEGHWQEAEQQRQSRVLAKAGLPLCWPPLDPEAVVACMGSDKKVRHGRVRFVVPRALGRVEIRDDIGTERVEQALKALA</sequence>
<dbReference type="UniPathway" id="UPA00053">
    <property type="reaction ID" value="UER00085"/>
</dbReference>
<evidence type="ECO:0000313" key="22">
    <source>
        <dbReference type="Proteomes" id="UP000035067"/>
    </source>
</evidence>
<dbReference type="InterPro" id="IPR050071">
    <property type="entry name" value="Dehydroquinate_synthase"/>
</dbReference>
<keyword evidence="11 18" id="KW-0479">Metal-binding</keyword>
<comment type="catalytic activity">
    <reaction evidence="1 18">
        <text>7-phospho-2-dehydro-3-deoxy-D-arabino-heptonate = 3-dehydroquinate + phosphate</text>
        <dbReference type="Rhea" id="RHEA:21968"/>
        <dbReference type="ChEBI" id="CHEBI:32364"/>
        <dbReference type="ChEBI" id="CHEBI:43474"/>
        <dbReference type="ChEBI" id="CHEBI:58394"/>
        <dbReference type="EC" id="4.2.3.4"/>
    </reaction>
</comment>
<dbReference type="InterPro" id="IPR030963">
    <property type="entry name" value="DHQ_synth_fam"/>
</dbReference>
<dbReference type="GO" id="GO:0005737">
    <property type="term" value="C:cytoplasm"/>
    <property type="evidence" value="ECO:0007669"/>
    <property type="project" value="UniProtKB-SubCell"/>
</dbReference>
<dbReference type="PANTHER" id="PTHR43622">
    <property type="entry name" value="3-DEHYDROQUINATE SYNTHASE"/>
    <property type="match status" value="1"/>
</dbReference>
<dbReference type="InterPro" id="IPR056179">
    <property type="entry name" value="DHQS_C"/>
</dbReference>
<dbReference type="Pfam" id="PF01761">
    <property type="entry name" value="DHQ_synthase"/>
    <property type="match status" value="1"/>
</dbReference>
<evidence type="ECO:0000256" key="15">
    <source>
        <dbReference type="ARBA" id="ARBA00023141"/>
    </source>
</evidence>
<comment type="similarity">
    <text evidence="6 18">Belongs to the sugar phosphate cyclases superfamily. Dehydroquinate synthase family.</text>
</comment>
<evidence type="ECO:0000256" key="10">
    <source>
        <dbReference type="ARBA" id="ARBA00022605"/>
    </source>
</evidence>
<feature type="binding site" evidence="18">
    <location>
        <begin position="113"/>
        <end position="117"/>
    </location>
    <ligand>
        <name>NAD(+)</name>
        <dbReference type="ChEBI" id="CHEBI:57540"/>
    </ligand>
</feature>
<comment type="cofactor">
    <cofactor evidence="3">
        <name>Zn(2+)</name>
        <dbReference type="ChEBI" id="CHEBI:29105"/>
    </cofactor>
</comment>
<dbReference type="EC" id="4.2.3.4" evidence="7 18"/>
<comment type="caution">
    <text evidence="21">The sequence shown here is derived from an EMBL/GenBank/DDBJ whole genome shotgun (WGS) entry which is preliminary data.</text>
</comment>
<reference evidence="21 22" key="1">
    <citation type="submission" date="2015-01" db="EMBL/GenBank/DDBJ databases">
        <title>Lifestyle Evolution in Cyanobacterial Symbionts of Sponges.</title>
        <authorList>
            <person name="Burgsdorf I."/>
            <person name="Slaby B.M."/>
            <person name="Handley K.M."/>
            <person name="Haber M."/>
            <person name="Blom J."/>
            <person name="Marshall C.W."/>
            <person name="Gilbert J.A."/>
            <person name="Hentschel U."/>
            <person name="Steindler L."/>
        </authorList>
    </citation>
    <scope>NUCLEOTIDE SEQUENCE [LARGE SCALE GENOMIC DNA]</scope>
    <source>
        <strain evidence="21">SP3</strain>
    </source>
</reference>
<dbReference type="Pfam" id="PF24621">
    <property type="entry name" value="DHQS_C"/>
    <property type="match status" value="1"/>
</dbReference>
<comment type="cofactor">
    <cofactor evidence="18">
        <name>Co(2+)</name>
        <dbReference type="ChEBI" id="CHEBI:48828"/>
    </cofactor>
    <cofactor evidence="18">
        <name>Zn(2+)</name>
        <dbReference type="ChEBI" id="CHEBI:29105"/>
    </cofactor>
    <text evidence="18">Binds 1 divalent metal cation per subunit. Can use either Co(2+) or Zn(2+).</text>
</comment>
<evidence type="ECO:0000256" key="5">
    <source>
        <dbReference type="ARBA" id="ARBA00004661"/>
    </source>
</evidence>
<dbReference type="Proteomes" id="UP000035067">
    <property type="component" value="Unassembled WGS sequence"/>
</dbReference>
<feature type="binding site" evidence="18">
    <location>
        <begin position="177"/>
        <end position="180"/>
    </location>
    <ligand>
        <name>NAD(+)</name>
        <dbReference type="ChEBI" id="CHEBI:57540"/>
    </ligand>
</feature>
<evidence type="ECO:0000259" key="20">
    <source>
        <dbReference type="Pfam" id="PF24621"/>
    </source>
</evidence>
<keyword evidence="15 18" id="KW-0057">Aromatic amino acid biosynthesis</keyword>
<evidence type="ECO:0000256" key="13">
    <source>
        <dbReference type="ARBA" id="ARBA00022833"/>
    </source>
</evidence>
<dbReference type="InterPro" id="IPR016037">
    <property type="entry name" value="DHQ_synth_AroB"/>
</dbReference>
<keyword evidence="10 18" id="KW-0028">Amino-acid biosynthesis</keyword>
<evidence type="ECO:0000313" key="21">
    <source>
        <dbReference type="EMBL" id="KKZ11994.1"/>
    </source>
</evidence>
<keyword evidence="14 18" id="KW-0520">NAD</keyword>
<dbReference type="Gene3D" id="3.40.50.1970">
    <property type="match status" value="1"/>
</dbReference>
<keyword evidence="13 18" id="KW-0862">Zinc</keyword>
<comment type="subcellular location">
    <subcellularLocation>
        <location evidence="4 18">Cytoplasm</location>
    </subcellularLocation>
</comment>
<comment type="cofactor">
    <cofactor evidence="2 18">
        <name>NAD(+)</name>
        <dbReference type="ChEBI" id="CHEBI:57540"/>
    </cofactor>
</comment>
<dbReference type="CDD" id="cd08195">
    <property type="entry name" value="DHQS"/>
    <property type="match status" value="1"/>
</dbReference>
<dbReference type="PATRIC" id="fig|1604020.3.peg.935"/>
<feature type="binding site" evidence="18">
    <location>
        <position position="150"/>
    </location>
    <ligand>
        <name>NAD(+)</name>
        <dbReference type="ChEBI" id="CHEBI:57540"/>
    </ligand>
</feature>
<feature type="binding site" evidence="18">
    <location>
        <position position="274"/>
    </location>
    <ligand>
        <name>Zn(2+)</name>
        <dbReference type="ChEBI" id="CHEBI:29105"/>
    </ligand>
</feature>
<dbReference type="Gene3D" id="1.20.1090.10">
    <property type="entry name" value="Dehydroquinate synthase-like - alpha domain"/>
    <property type="match status" value="1"/>
</dbReference>
<evidence type="ECO:0000256" key="3">
    <source>
        <dbReference type="ARBA" id="ARBA00001947"/>
    </source>
</evidence>
<dbReference type="GO" id="GO:0046872">
    <property type="term" value="F:metal ion binding"/>
    <property type="evidence" value="ECO:0007669"/>
    <property type="project" value="UniProtKB-KW"/>
</dbReference>
<dbReference type="AlphaFoldDB" id="A0A0G2HKQ5"/>
<keyword evidence="17 18" id="KW-0170">Cobalt</keyword>
<evidence type="ECO:0000256" key="7">
    <source>
        <dbReference type="ARBA" id="ARBA00013031"/>
    </source>
</evidence>
<dbReference type="EMBL" id="JXQG01000033">
    <property type="protein sequence ID" value="KKZ11994.1"/>
    <property type="molecule type" value="Genomic_DNA"/>
</dbReference>
<name>A0A0G2HKQ5_9SYNE</name>
<comment type="caution">
    <text evidence="18">Lacks conserved residue(s) required for the propagation of feature annotation.</text>
</comment>
<feature type="binding site" evidence="18">
    <location>
        <position position="192"/>
    </location>
    <ligand>
        <name>Zn(2+)</name>
        <dbReference type="ChEBI" id="CHEBI:29105"/>
    </ligand>
</feature>
<organism evidence="21 22">
    <name type="scientific">Candidatus Synechococcus spongiarum SP3</name>
    <dbReference type="NCBI Taxonomy" id="1604020"/>
    <lineage>
        <taxon>Bacteria</taxon>
        <taxon>Bacillati</taxon>
        <taxon>Cyanobacteriota</taxon>
        <taxon>Cyanophyceae</taxon>
        <taxon>Synechococcales</taxon>
        <taxon>Synechococcaceae</taxon>
        <taxon>Synechococcus</taxon>
    </lineage>
</organism>
<evidence type="ECO:0000256" key="17">
    <source>
        <dbReference type="ARBA" id="ARBA00023285"/>
    </source>
</evidence>
<protein>
    <recommendedName>
        <fullName evidence="8 18">3-dehydroquinate synthase</fullName>
        <shortName evidence="18">DHQS</shortName>
        <ecNumber evidence="7 18">4.2.3.4</ecNumber>
    </recommendedName>
</protein>
<feature type="domain" description="3-dehydroquinate synthase C-terminal" evidence="20">
    <location>
        <begin position="189"/>
        <end position="334"/>
    </location>
</feature>
<dbReference type="GO" id="GO:0008652">
    <property type="term" value="P:amino acid biosynthetic process"/>
    <property type="evidence" value="ECO:0007669"/>
    <property type="project" value="UniProtKB-KW"/>
</dbReference>
<dbReference type="SUPFAM" id="SSF56796">
    <property type="entry name" value="Dehydroquinate synthase-like"/>
    <property type="match status" value="1"/>
</dbReference>
<feature type="domain" description="3-dehydroquinate synthase N-terminal" evidence="19">
    <location>
        <begin position="76"/>
        <end position="187"/>
    </location>
</feature>
<evidence type="ECO:0000256" key="18">
    <source>
        <dbReference type="HAMAP-Rule" id="MF_00110"/>
    </source>
</evidence>
<evidence type="ECO:0000256" key="8">
    <source>
        <dbReference type="ARBA" id="ARBA00017684"/>
    </source>
</evidence>
<keyword evidence="12 18" id="KW-0547">Nucleotide-binding</keyword>
<dbReference type="GO" id="GO:0000166">
    <property type="term" value="F:nucleotide binding"/>
    <property type="evidence" value="ECO:0007669"/>
    <property type="project" value="UniProtKB-KW"/>
</dbReference>
<dbReference type="PANTHER" id="PTHR43622:SF7">
    <property type="entry name" value="3-DEHYDROQUINATE SYNTHASE, CHLOROPLASTIC"/>
    <property type="match status" value="1"/>
</dbReference>
<dbReference type="GO" id="GO:0009073">
    <property type="term" value="P:aromatic amino acid family biosynthetic process"/>
    <property type="evidence" value="ECO:0007669"/>
    <property type="project" value="UniProtKB-KW"/>
</dbReference>
<evidence type="ECO:0000256" key="4">
    <source>
        <dbReference type="ARBA" id="ARBA00004496"/>
    </source>
</evidence>
<dbReference type="InterPro" id="IPR030960">
    <property type="entry name" value="DHQS/DOIS_N"/>
</dbReference>
<dbReference type="NCBIfam" id="TIGR01357">
    <property type="entry name" value="aroB"/>
    <property type="match status" value="1"/>
</dbReference>
<keyword evidence="9 18" id="KW-0963">Cytoplasm</keyword>
<dbReference type="GO" id="GO:0003856">
    <property type="term" value="F:3-dehydroquinate synthase activity"/>
    <property type="evidence" value="ECO:0007669"/>
    <property type="project" value="UniProtKB-UniRule"/>
</dbReference>
<evidence type="ECO:0000256" key="16">
    <source>
        <dbReference type="ARBA" id="ARBA00023239"/>
    </source>
</evidence>
<feature type="binding site" evidence="18">
    <location>
        <begin position="137"/>
        <end position="138"/>
    </location>
    <ligand>
        <name>NAD(+)</name>
        <dbReference type="ChEBI" id="CHEBI:57540"/>
    </ligand>
</feature>
<dbReference type="FunFam" id="3.40.50.1970:FF:000007">
    <property type="entry name" value="Pentafunctional AROM polypeptide"/>
    <property type="match status" value="1"/>
</dbReference>
<comment type="function">
    <text evidence="18">Catalyzes the conversion of 3-deoxy-D-arabino-heptulosonate 7-phosphate (DAHP) to dehydroquinate (DHQ).</text>
</comment>
<evidence type="ECO:0000256" key="11">
    <source>
        <dbReference type="ARBA" id="ARBA00022723"/>
    </source>
</evidence>
<dbReference type="HAMAP" id="MF_00110">
    <property type="entry name" value="DHQ_synthase"/>
    <property type="match status" value="1"/>
</dbReference>
<evidence type="ECO:0000256" key="6">
    <source>
        <dbReference type="ARBA" id="ARBA00005412"/>
    </source>
</evidence>
<keyword evidence="16 18" id="KW-0456">Lyase</keyword>
<evidence type="ECO:0000256" key="9">
    <source>
        <dbReference type="ARBA" id="ARBA00022490"/>
    </source>
</evidence>
<comment type="pathway">
    <text evidence="5 18">Metabolic intermediate biosynthesis; chorismate biosynthesis; chorismate from D-erythrose 4-phosphate and phosphoenolpyruvate: step 2/7.</text>
</comment>
<proteinExistence type="inferred from homology"/>
<dbReference type="GO" id="GO:0009423">
    <property type="term" value="P:chorismate biosynthetic process"/>
    <property type="evidence" value="ECO:0007669"/>
    <property type="project" value="UniProtKB-UniRule"/>
</dbReference>
<evidence type="ECO:0000256" key="1">
    <source>
        <dbReference type="ARBA" id="ARBA00001393"/>
    </source>
</evidence>
<feature type="binding site" evidence="18">
    <location>
        <position position="159"/>
    </location>
    <ligand>
        <name>NAD(+)</name>
        <dbReference type="ChEBI" id="CHEBI:57540"/>
    </ligand>
</feature>
<evidence type="ECO:0000256" key="2">
    <source>
        <dbReference type="ARBA" id="ARBA00001911"/>
    </source>
</evidence>
<dbReference type="PIRSF" id="PIRSF001455">
    <property type="entry name" value="DHQ_synth"/>
    <property type="match status" value="1"/>
</dbReference>
<feature type="binding site" evidence="18">
    <location>
        <position position="257"/>
    </location>
    <ligand>
        <name>Zn(2+)</name>
        <dbReference type="ChEBI" id="CHEBI:29105"/>
    </ligand>
</feature>
<accession>A0A0G2HKQ5</accession>
<evidence type="ECO:0000256" key="12">
    <source>
        <dbReference type="ARBA" id="ARBA00022741"/>
    </source>
</evidence>
<evidence type="ECO:0000256" key="14">
    <source>
        <dbReference type="ARBA" id="ARBA00023027"/>
    </source>
</evidence>